<gene>
    <name evidence="2" type="ORF">D3875_14270</name>
</gene>
<feature type="region of interest" description="Disordered" evidence="1">
    <location>
        <begin position="17"/>
        <end position="74"/>
    </location>
</feature>
<sequence length="74" mass="8110">MKDLGVTLRELVYALLGQPSRSGPTHDEAENNRAQQEQLAASAPASAREAATQVAREVGKAAIWQPTERARRKR</sequence>
<keyword evidence="3" id="KW-1185">Reference proteome</keyword>
<dbReference type="EMBL" id="QYUJ01000014">
    <property type="protein sequence ID" value="RJF73769.1"/>
    <property type="molecule type" value="Genomic_DNA"/>
</dbReference>
<dbReference type="AlphaFoldDB" id="A0A418VCM7"/>
<name>A0A418VCM7_9DEIO</name>
<evidence type="ECO:0000313" key="3">
    <source>
        <dbReference type="Proteomes" id="UP000286287"/>
    </source>
</evidence>
<evidence type="ECO:0000256" key="1">
    <source>
        <dbReference type="SAM" id="MobiDB-lite"/>
    </source>
</evidence>
<evidence type="ECO:0000313" key="2">
    <source>
        <dbReference type="EMBL" id="RJF73769.1"/>
    </source>
</evidence>
<protein>
    <submittedName>
        <fullName evidence="2">Uncharacterized protein</fullName>
    </submittedName>
</protein>
<reference evidence="2 3" key="1">
    <citation type="submission" date="2018-09" db="EMBL/GenBank/DDBJ databases">
        <authorList>
            <person name="Zhu H."/>
        </authorList>
    </citation>
    <scope>NUCLEOTIDE SEQUENCE [LARGE SCALE GENOMIC DNA]</scope>
    <source>
        <strain evidence="2 3">K2S05-167</strain>
    </source>
</reference>
<dbReference type="Proteomes" id="UP000286287">
    <property type="component" value="Unassembled WGS sequence"/>
</dbReference>
<accession>A0A418VCM7</accession>
<comment type="caution">
    <text evidence="2">The sequence shown here is derived from an EMBL/GenBank/DDBJ whole genome shotgun (WGS) entry which is preliminary data.</text>
</comment>
<dbReference type="OrthoDB" id="72798at2"/>
<organism evidence="2 3">
    <name type="scientific">Deinococcus cavernae</name>
    <dbReference type="NCBI Taxonomy" id="2320857"/>
    <lineage>
        <taxon>Bacteria</taxon>
        <taxon>Thermotogati</taxon>
        <taxon>Deinococcota</taxon>
        <taxon>Deinococci</taxon>
        <taxon>Deinococcales</taxon>
        <taxon>Deinococcaceae</taxon>
        <taxon>Deinococcus</taxon>
    </lineage>
</organism>
<proteinExistence type="predicted"/>
<feature type="compositionally biased region" description="Low complexity" evidence="1">
    <location>
        <begin position="34"/>
        <end position="53"/>
    </location>
</feature>